<evidence type="ECO:0000256" key="1">
    <source>
        <dbReference type="ARBA" id="ARBA00006242"/>
    </source>
</evidence>
<dbReference type="InterPro" id="IPR018130">
    <property type="entry name" value="Ribosomal_uS2_CS"/>
</dbReference>
<dbReference type="SUPFAM" id="SSF52313">
    <property type="entry name" value="Ribosomal protein S2"/>
    <property type="match status" value="1"/>
</dbReference>
<keyword evidence="3 5" id="KW-0687">Ribonucleoprotein</keyword>
<dbReference type="InterPro" id="IPR005706">
    <property type="entry name" value="Ribosomal_uS2_bac/mit/plastid"/>
</dbReference>
<dbReference type="PANTHER" id="PTHR12534">
    <property type="entry name" value="30S RIBOSOMAL PROTEIN S2 PROKARYOTIC AND ORGANELLAR"/>
    <property type="match status" value="1"/>
</dbReference>
<dbReference type="RefSeq" id="WP_014269334.1">
    <property type="nucleotide sequence ID" value="NC_016633.1"/>
</dbReference>
<name>G8QXY0_SPHPG</name>
<dbReference type="Pfam" id="PF00318">
    <property type="entry name" value="Ribosomal_S2"/>
    <property type="match status" value="1"/>
</dbReference>
<dbReference type="Gene3D" id="3.40.50.10490">
    <property type="entry name" value="Glucose-6-phosphate isomerase like protein, domain 1"/>
    <property type="match status" value="1"/>
</dbReference>
<dbReference type="OrthoDB" id="9808036at2"/>
<dbReference type="NCBIfam" id="TIGR01011">
    <property type="entry name" value="rpsB_bact"/>
    <property type="match status" value="1"/>
</dbReference>
<dbReference type="EMBL" id="CP003155">
    <property type="protein sequence ID" value="AEV28485.1"/>
    <property type="molecule type" value="Genomic_DNA"/>
</dbReference>
<dbReference type="Proteomes" id="UP000005632">
    <property type="component" value="Chromosome"/>
</dbReference>
<dbReference type="GO" id="GO:0022627">
    <property type="term" value="C:cytosolic small ribosomal subunit"/>
    <property type="evidence" value="ECO:0007669"/>
    <property type="project" value="TreeGrafter"/>
</dbReference>
<keyword evidence="2 5" id="KW-0689">Ribosomal protein</keyword>
<dbReference type="KEGG" id="sgp:SpiGrapes_0643"/>
<dbReference type="InterPro" id="IPR023591">
    <property type="entry name" value="Ribosomal_uS2_flav_dom_sf"/>
</dbReference>
<proteinExistence type="inferred from homology"/>
<evidence type="ECO:0000313" key="7">
    <source>
        <dbReference type="EMBL" id="AEV28485.1"/>
    </source>
</evidence>
<organism evidence="7 8">
    <name type="scientific">Sphaerochaeta pleomorpha (strain ATCC BAA-1885 / DSM 22778 / Grapes)</name>
    <dbReference type="NCBI Taxonomy" id="158190"/>
    <lineage>
        <taxon>Bacteria</taxon>
        <taxon>Pseudomonadati</taxon>
        <taxon>Spirochaetota</taxon>
        <taxon>Spirochaetia</taxon>
        <taxon>Spirochaetales</taxon>
        <taxon>Sphaerochaetaceae</taxon>
        <taxon>Sphaerochaeta</taxon>
    </lineage>
</organism>
<dbReference type="PROSITE" id="PS00963">
    <property type="entry name" value="RIBOSOMAL_S2_2"/>
    <property type="match status" value="1"/>
</dbReference>
<dbReference type="PRINTS" id="PR00395">
    <property type="entry name" value="RIBOSOMALS2"/>
</dbReference>
<comment type="similarity">
    <text evidence="1 5 6">Belongs to the universal ribosomal protein uS2 family.</text>
</comment>
<dbReference type="HOGENOM" id="CLU_040318_1_3_12"/>
<dbReference type="AlphaFoldDB" id="G8QXY0"/>
<dbReference type="Gene3D" id="1.10.287.610">
    <property type="entry name" value="Helix hairpin bin"/>
    <property type="match status" value="1"/>
</dbReference>
<accession>G8QXY0</accession>
<keyword evidence="8" id="KW-1185">Reference proteome</keyword>
<dbReference type="CDD" id="cd01425">
    <property type="entry name" value="RPS2"/>
    <property type="match status" value="1"/>
</dbReference>
<dbReference type="PANTHER" id="PTHR12534:SF0">
    <property type="entry name" value="SMALL RIBOSOMAL SUBUNIT PROTEIN US2M"/>
    <property type="match status" value="1"/>
</dbReference>
<dbReference type="GO" id="GO:0006412">
    <property type="term" value="P:translation"/>
    <property type="evidence" value="ECO:0007669"/>
    <property type="project" value="UniProtKB-UniRule"/>
</dbReference>
<protein>
    <recommendedName>
        <fullName evidence="4 5">Small ribosomal subunit protein uS2</fullName>
    </recommendedName>
</protein>
<evidence type="ECO:0000256" key="4">
    <source>
        <dbReference type="ARBA" id="ARBA00035256"/>
    </source>
</evidence>
<dbReference type="PROSITE" id="PS00962">
    <property type="entry name" value="RIBOSOMAL_S2_1"/>
    <property type="match status" value="1"/>
</dbReference>
<dbReference type="InterPro" id="IPR001865">
    <property type="entry name" value="Ribosomal_uS2"/>
</dbReference>
<reference evidence="7 8" key="1">
    <citation type="submission" date="2011-11" db="EMBL/GenBank/DDBJ databases">
        <title>Complete sequence of Spirochaeta sp. grapes.</title>
        <authorList>
            <consortium name="US DOE Joint Genome Institute"/>
            <person name="Lucas S."/>
            <person name="Han J."/>
            <person name="Lapidus A."/>
            <person name="Cheng J.-F."/>
            <person name="Goodwin L."/>
            <person name="Pitluck S."/>
            <person name="Peters L."/>
            <person name="Ovchinnikova G."/>
            <person name="Munk A.C."/>
            <person name="Detter J.C."/>
            <person name="Han C."/>
            <person name="Tapia R."/>
            <person name="Land M."/>
            <person name="Hauser L."/>
            <person name="Kyrpides N."/>
            <person name="Ivanova N."/>
            <person name="Pagani I."/>
            <person name="Ritalahtilisa K."/>
            <person name="Loeffler F."/>
            <person name="Woyke T."/>
        </authorList>
    </citation>
    <scope>NUCLEOTIDE SEQUENCE [LARGE SCALE GENOMIC DNA]</scope>
    <source>
        <strain evidence="8">ATCC BAA-1885 / DSM 22778 / Grapes</strain>
    </source>
</reference>
<evidence type="ECO:0000313" key="8">
    <source>
        <dbReference type="Proteomes" id="UP000005632"/>
    </source>
</evidence>
<dbReference type="eggNOG" id="COG0052">
    <property type="taxonomic scope" value="Bacteria"/>
</dbReference>
<dbReference type="GO" id="GO:0003735">
    <property type="term" value="F:structural constituent of ribosome"/>
    <property type="evidence" value="ECO:0007669"/>
    <property type="project" value="InterPro"/>
</dbReference>
<evidence type="ECO:0000256" key="6">
    <source>
        <dbReference type="RuleBase" id="RU003631"/>
    </source>
</evidence>
<evidence type="ECO:0000256" key="5">
    <source>
        <dbReference type="HAMAP-Rule" id="MF_00291"/>
    </source>
</evidence>
<sequence>MSVVTMKSLLESGVHFGHQTKRWNPKMARFIFSQRNGIHIIDLQKTSACIVEAYDAVRAVVKQGKSVLFVGTKKQAQQAIENEAKRCGMPYVNNRWLGGMLTNFSTIKKSVATLKKIEKMEIDGTFESLTKKEVSLLTKQKTKLEKNLGGIKDMKDLPGALFIIDTKKEAIAVEEAKRLGIPVIAVVDTNCDPTDITYPIPGNDDAIRAISLFVEIIANAVVDADNEAGIQIIETLGNEEETAEEAAAPAVVEEAEEAIVFSTDESADFSKFEETKEEAATPEEVVTEKKGIVVDEETLYKD</sequence>
<dbReference type="STRING" id="158190.SpiGrapes_0643"/>
<dbReference type="HAMAP" id="MF_00291_B">
    <property type="entry name" value="Ribosomal_uS2_B"/>
    <property type="match status" value="1"/>
</dbReference>
<gene>
    <name evidence="5" type="primary">rpsB</name>
    <name evidence="7" type="ordered locus">SpiGrapes_0643</name>
</gene>
<dbReference type="FunFam" id="1.10.287.610:FF:000001">
    <property type="entry name" value="30S ribosomal protein S2"/>
    <property type="match status" value="1"/>
</dbReference>
<evidence type="ECO:0000256" key="2">
    <source>
        <dbReference type="ARBA" id="ARBA00022980"/>
    </source>
</evidence>
<evidence type="ECO:0000256" key="3">
    <source>
        <dbReference type="ARBA" id="ARBA00023274"/>
    </source>
</evidence>